<evidence type="ECO:0000259" key="1">
    <source>
        <dbReference type="PROSITE" id="PS51186"/>
    </source>
</evidence>
<dbReference type="Gene3D" id="3.40.630.30">
    <property type="match status" value="1"/>
</dbReference>
<dbReference type="SUPFAM" id="SSF55729">
    <property type="entry name" value="Acyl-CoA N-acyltransferases (Nat)"/>
    <property type="match status" value="1"/>
</dbReference>
<proteinExistence type="predicted"/>
<keyword evidence="3" id="KW-1185">Reference proteome</keyword>
<evidence type="ECO:0000313" key="2">
    <source>
        <dbReference type="EMBL" id="QTH72908.1"/>
    </source>
</evidence>
<organism evidence="2 3">
    <name type="scientific">Pseudoalteromonas xiamenensis</name>
    <dbReference type="NCBI Taxonomy" id="882626"/>
    <lineage>
        <taxon>Bacteria</taxon>
        <taxon>Pseudomonadati</taxon>
        <taxon>Pseudomonadota</taxon>
        <taxon>Gammaproteobacteria</taxon>
        <taxon>Alteromonadales</taxon>
        <taxon>Pseudoalteromonadaceae</taxon>
        <taxon>Pseudoalteromonas</taxon>
    </lineage>
</organism>
<dbReference type="InterPro" id="IPR052564">
    <property type="entry name" value="N-acetyltrans/Recomb-assoc"/>
</dbReference>
<dbReference type="GO" id="GO:0016747">
    <property type="term" value="F:acyltransferase activity, transferring groups other than amino-acyl groups"/>
    <property type="evidence" value="ECO:0007669"/>
    <property type="project" value="InterPro"/>
</dbReference>
<accession>A0A975HM95</accession>
<dbReference type="PANTHER" id="PTHR43451:SF1">
    <property type="entry name" value="ACETYLTRANSFERASE"/>
    <property type="match status" value="1"/>
</dbReference>
<reference evidence="2" key="1">
    <citation type="submission" date="2021-03" db="EMBL/GenBank/DDBJ databases">
        <title>Complete Genome of Pseudoalteromonas xiamenensis STKMTI.2, a new potential marine bacterium producing anti-Vibrio compounds.</title>
        <authorList>
            <person name="Handayani D.P."/>
            <person name="Isnansetyo A."/>
            <person name="Istiqomah I."/>
            <person name="Jumina J."/>
        </authorList>
    </citation>
    <scope>NUCLEOTIDE SEQUENCE</scope>
    <source>
        <strain evidence="2">STKMTI.2</strain>
    </source>
</reference>
<dbReference type="PROSITE" id="PS51186">
    <property type="entry name" value="GNAT"/>
    <property type="match status" value="1"/>
</dbReference>
<dbReference type="AlphaFoldDB" id="A0A975HM95"/>
<dbReference type="CDD" id="cd04301">
    <property type="entry name" value="NAT_SF"/>
    <property type="match status" value="1"/>
</dbReference>
<dbReference type="EMBL" id="CP072133">
    <property type="protein sequence ID" value="QTH72908.1"/>
    <property type="molecule type" value="Genomic_DNA"/>
</dbReference>
<dbReference type="Proteomes" id="UP000664904">
    <property type="component" value="Chromosome"/>
</dbReference>
<dbReference type="InterPro" id="IPR016181">
    <property type="entry name" value="Acyl_CoA_acyltransferase"/>
</dbReference>
<dbReference type="KEGG" id="pxi:J5O05_13405"/>
<feature type="domain" description="N-acetyltransferase" evidence="1">
    <location>
        <begin position="1"/>
        <end position="112"/>
    </location>
</feature>
<evidence type="ECO:0000313" key="3">
    <source>
        <dbReference type="Proteomes" id="UP000664904"/>
    </source>
</evidence>
<name>A0A975HM95_9GAMM</name>
<dbReference type="Pfam" id="PF13673">
    <property type="entry name" value="Acetyltransf_10"/>
    <property type="match status" value="1"/>
</dbReference>
<gene>
    <name evidence="2" type="ORF">J5O05_13405</name>
</gene>
<dbReference type="PANTHER" id="PTHR43451">
    <property type="entry name" value="ACETYLTRANSFERASE (GNAT) FAMILY PROTEIN"/>
    <property type="match status" value="1"/>
</dbReference>
<sequence>MSTERIEQYLSEGYLYVVALDCAEKVVGVAGMRDYSHLFHLFVDDENQGKGLSRKLWDKVKEAALRNGNCGRFTVNSALNAENVYLRFGFKRIDGIRNRNGMVDIPMILDKAY</sequence>
<protein>
    <submittedName>
        <fullName evidence="2">GNAT family N-acetyltransferase</fullName>
    </submittedName>
</protein>
<dbReference type="InterPro" id="IPR000182">
    <property type="entry name" value="GNAT_dom"/>
</dbReference>